<gene>
    <name evidence="1" type="ORF">C7441_108126</name>
</gene>
<keyword evidence="2" id="KW-1185">Reference proteome</keyword>
<accession>A0A316C1X0</accession>
<comment type="caution">
    <text evidence="1">The sequence shown here is derived from an EMBL/GenBank/DDBJ whole genome shotgun (WGS) entry which is preliminary data.</text>
</comment>
<dbReference type="EMBL" id="QGGG01000008">
    <property type="protein sequence ID" value="PWJ83732.1"/>
    <property type="molecule type" value="Genomic_DNA"/>
</dbReference>
<dbReference type="OrthoDB" id="7867263at2"/>
<dbReference type="RefSeq" id="WP_146201459.1">
    <property type="nucleotide sequence ID" value="NZ_QGGG01000008.1"/>
</dbReference>
<protein>
    <submittedName>
        <fullName evidence="1">Uncharacterized protein</fullName>
    </submittedName>
</protein>
<sequence length="305" mass="34096">MTLYLERSRPRKAFKGLLGNANHLIITALAGLDAIERGVVREVPEDLRTVWSPKNAVSSAKRSRRLILDMSLIRAIDAIDVYLRDCVRKPALVQSDEFRKDLDSAGLSVFRKLQAVERHCPNLDTIAFALVFLMVAWRNRGAHTEADRDAPEVHLALLRSNAEKVAARFSGLDAEMLLGGYEAMRPVTFKEVASLINAAHHLVANLDTLLLKSLDIEQFLKDVIWASLSDSQKPLELIEQTRKRRAVSVWGKDPSDRGDAVLRLLGQQGFARVPTKQQTGVVIPTDLIAELQRQTPKSVLAWARQ</sequence>
<dbReference type="AlphaFoldDB" id="A0A316C1X0"/>
<dbReference type="Proteomes" id="UP000245396">
    <property type="component" value="Unassembled WGS sequence"/>
</dbReference>
<organism evidence="1 2">
    <name type="scientific">Pseudaminobacter salicylatoxidans</name>
    <dbReference type="NCBI Taxonomy" id="93369"/>
    <lineage>
        <taxon>Bacteria</taxon>
        <taxon>Pseudomonadati</taxon>
        <taxon>Pseudomonadota</taxon>
        <taxon>Alphaproteobacteria</taxon>
        <taxon>Hyphomicrobiales</taxon>
        <taxon>Phyllobacteriaceae</taxon>
        <taxon>Pseudaminobacter</taxon>
    </lineage>
</organism>
<name>A0A316C1X0_PSESE</name>
<evidence type="ECO:0000313" key="1">
    <source>
        <dbReference type="EMBL" id="PWJ83732.1"/>
    </source>
</evidence>
<evidence type="ECO:0000313" key="2">
    <source>
        <dbReference type="Proteomes" id="UP000245396"/>
    </source>
</evidence>
<reference evidence="1 2" key="1">
    <citation type="submission" date="2018-05" db="EMBL/GenBank/DDBJ databases">
        <title>Genomic Encyclopedia of Type Strains, Phase IV (KMG-IV): sequencing the most valuable type-strain genomes for metagenomic binning, comparative biology and taxonomic classification.</title>
        <authorList>
            <person name="Goeker M."/>
        </authorList>
    </citation>
    <scope>NUCLEOTIDE SEQUENCE [LARGE SCALE GENOMIC DNA]</scope>
    <source>
        <strain evidence="1 2">DSM 6986</strain>
    </source>
</reference>
<proteinExistence type="predicted"/>